<evidence type="ECO:0000313" key="4">
    <source>
        <dbReference type="RefSeq" id="XP_033534400.1"/>
    </source>
</evidence>
<dbReference type="RefSeq" id="XP_033534400.1">
    <property type="nucleotide sequence ID" value="XM_033681836.1"/>
</dbReference>
<organism evidence="2">
    <name type="scientific">Eremomyces bilateralis CBS 781.70</name>
    <dbReference type="NCBI Taxonomy" id="1392243"/>
    <lineage>
        <taxon>Eukaryota</taxon>
        <taxon>Fungi</taxon>
        <taxon>Dikarya</taxon>
        <taxon>Ascomycota</taxon>
        <taxon>Pezizomycotina</taxon>
        <taxon>Dothideomycetes</taxon>
        <taxon>Dothideomycetes incertae sedis</taxon>
        <taxon>Eremomycetales</taxon>
        <taxon>Eremomycetaceae</taxon>
        <taxon>Eremomyces</taxon>
    </lineage>
</organism>
<name>A0A6G1G4L0_9PEZI</name>
<dbReference type="OrthoDB" id="74360at2759"/>
<dbReference type="GO" id="GO:0004497">
    <property type="term" value="F:monooxygenase activity"/>
    <property type="evidence" value="ECO:0007669"/>
    <property type="project" value="UniProtKB-KW"/>
</dbReference>
<dbReference type="Pfam" id="PF13450">
    <property type="entry name" value="NAD_binding_8"/>
    <property type="match status" value="1"/>
</dbReference>
<keyword evidence="2 4" id="KW-0503">Monooxygenase</keyword>
<accession>A0A6G1G4L0</accession>
<evidence type="ECO:0000313" key="3">
    <source>
        <dbReference type="Proteomes" id="UP000504638"/>
    </source>
</evidence>
<dbReference type="InterPro" id="IPR036188">
    <property type="entry name" value="FAD/NAD-bd_sf"/>
</dbReference>
<sequence length="606" mass="67815">MPHLNGNGIANGHGIDHRNLPSIFTPQRKLSVVCIGAGASGLLLAYKLQRHFDDFDLKVFEKNPEISGTWFENSYPGCACDVPSHCYTWSFEPKTDWSANYAGSKEIFQYFKDFSTKYGLEQYVKLEHEVIGAIWDAKVSKWHVQTKDLRTGRVSTDSAHVLINAGGILNAWRYPPIPGIETFKGELVHSAAWPEDLDLKGKVVGLIGNGSSGIQILPAIKGEVKELKTFIREATWVAPPVGEGFKAFSPEEQQRFAEDPEYHLAERRKIEARMNSSFAIFHSESQPQKDTRQYMKGLMEERLQDEKLSKLLIPEWSVGCRRLTPGTNYLESLSDDNVKVVYGEITQITETGVICDDGAGEHSVEVLICATGFDTTFKPRFPLIGSTGEQLSTLWKDDPKAYFGIAADKFPNYFFTLGPNCPIGNGPVLISIEAEIEYIIQMLSKFQKENLDSFEVKTESVDQFNEWKDEFMKDTIWTEECRSWYKAGNSLGKVLALWPGSTLHYLETIKSPRWEDWTYKYPAGKNKYIYLGNGHSAAEVQQSDLSFYIRNKDDSPVDPVLKKPAVKAKIEAVQGAIPGVVTSEASGHFGGVEARFPIGVSSKVAS</sequence>
<reference evidence="2 4" key="1">
    <citation type="submission" date="2020-01" db="EMBL/GenBank/DDBJ databases">
        <authorList>
            <consortium name="DOE Joint Genome Institute"/>
            <person name="Haridas S."/>
            <person name="Albert R."/>
            <person name="Binder M."/>
            <person name="Bloem J."/>
            <person name="Labutti K."/>
            <person name="Salamov A."/>
            <person name="Andreopoulos B."/>
            <person name="Baker S.E."/>
            <person name="Barry K."/>
            <person name="Bills G."/>
            <person name="Bluhm B.H."/>
            <person name="Cannon C."/>
            <person name="Castanera R."/>
            <person name="Culley D.E."/>
            <person name="Daum C."/>
            <person name="Ezra D."/>
            <person name="Gonzalez J.B."/>
            <person name="Henrissat B."/>
            <person name="Kuo A."/>
            <person name="Liang C."/>
            <person name="Lipzen A."/>
            <person name="Lutzoni F."/>
            <person name="Magnuson J."/>
            <person name="Mondo S."/>
            <person name="Nolan M."/>
            <person name="Ohm R."/>
            <person name="Pangilinan J."/>
            <person name="Park H.-J."/>
            <person name="Ramirez L."/>
            <person name="Alfaro M."/>
            <person name="Sun H."/>
            <person name="Tritt A."/>
            <person name="Yoshinaga Y."/>
            <person name="Zwiers L.-H."/>
            <person name="Turgeon B.G."/>
            <person name="Goodwin S.B."/>
            <person name="Spatafora J.W."/>
            <person name="Crous P.W."/>
            <person name="Grigoriev I.V."/>
        </authorList>
    </citation>
    <scope>NUCLEOTIDE SEQUENCE</scope>
    <source>
        <strain evidence="2 4">CBS 781.70</strain>
    </source>
</reference>
<dbReference type="PANTHER" id="PTHR42877:SF8">
    <property type="entry name" value="MONOOXYGENASE"/>
    <property type="match status" value="1"/>
</dbReference>
<proteinExistence type="inferred from homology"/>
<gene>
    <name evidence="2 4" type="ORF">P152DRAFT_481677</name>
</gene>
<dbReference type="SUPFAM" id="SSF51905">
    <property type="entry name" value="FAD/NAD(P)-binding domain"/>
    <property type="match status" value="2"/>
</dbReference>
<keyword evidence="2 4" id="KW-0560">Oxidoreductase</keyword>
<reference evidence="4" key="2">
    <citation type="submission" date="2020-04" db="EMBL/GenBank/DDBJ databases">
        <authorList>
            <consortium name="NCBI Genome Project"/>
        </authorList>
    </citation>
    <scope>NUCLEOTIDE SEQUENCE</scope>
    <source>
        <strain evidence="4">CBS 781.70</strain>
    </source>
</reference>
<evidence type="ECO:0000313" key="2">
    <source>
        <dbReference type="EMBL" id="KAF1812769.1"/>
    </source>
</evidence>
<dbReference type="AlphaFoldDB" id="A0A6G1G4L0"/>
<dbReference type="Gene3D" id="3.50.50.60">
    <property type="entry name" value="FAD/NAD(P)-binding domain"/>
    <property type="match status" value="2"/>
</dbReference>
<dbReference type="Proteomes" id="UP000504638">
    <property type="component" value="Unplaced"/>
</dbReference>
<reference evidence="4" key="3">
    <citation type="submission" date="2025-04" db="UniProtKB">
        <authorList>
            <consortium name="RefSeq"/>
        </authorList>
    </citation>
    <scope>IDENTIFICATION</scope>
    <source>
        <strain evidence="4">CBS 781.70</strain>
    </source>
</reference>
<protein>
    <submittedName>
        <fullName evidence="2 4">Flavin-binding monooxygenase</fullName>
    </submittedName>
</protein>
<evidence type="ECO:0000256" key="1">
    <source>
        <dbReference type="ARBA" id="ARBA00010139"/>
    </source>
</evidence>
<comment type="similarity">
    <text evidence="1">Belongs to the FAD-binding monooxygenase family.</text>
</comment>
<dbReference type="InterPro" id="IPR051209">
    <property type="entry name" value="FAD-bind_Monooxygenase_sf"/>
</dbReference>
<keyword evidence="3" id="KW-1185">Reference proteome</keyword>
<dbReference type="GeneID" id="54422406"/>
<dbReference type="EMBL" id="ML975156">
    <property type="protein sequence ID" value="KAF1812769.1"/>
    <property type="molecule type" value="Genomic_DNA"/>
</dbReference>
<dbReference type="PANTHER" id="PTHR42877">
    <property type="entry name" value="L-ORNITHINE N(5)-MONOOXYGENASE-RELATED"/>
    <property type="match status" value="1"/>
</dbReference>